<dbReference type="GO" id="GO:0046983">
    <property type="term" value="F:protein dimerization activity"/>
    <property type="evidence" value="ECO:0007669"/>
    <property type="project" value="InterPro"/>
</dbReference>
<dbReference type="InterPro" id="IPR003660">
    <property type="entry name" value="HAMP_dom"/>
</dbReference>
<comment type="catalytic activity">
    <reaction evidence="1">
        <text>ATP + protein L-histidine = ADP + protein N-phospho-L-histidine.</text>
        <dbReference type="EC" id="2.7.13.3"/>
    </reaction>
</comment>
<dbReference type="InterPro" id="IPR003594">
    <property type="entry name" value="HATPase_dom"/>
</dbReference>
<proteinExistence type="predicted"/>
<evidence type="ECO:0000256" key="7">
    <source>
        <dbReference type="ARBA" id="ARBA00022777"/>
    </source>
</evidence>
<dbReference type="SUPFAM" id="SSF158472">
    <property type="entry name" value="HAMP domain-like"/>
    <property type="match status" value="1"/>
</dbReference>
<keyword evidence="11" id="KW-0812">Transmembrane</keyword>
<dbReference type="PANTHER" id="PTHR24421">
    <property type="entry name" value="NITRATE/NITRITE SENSOR PROTEIN NARX-RELATED"/>
    <property type="match status" value="1"/>
</dbReference>
<keyword evidence="7" id="KW-0418">Kinase</keyword>
<dbReference type="GO" id="GO:0005524">
    <property type="term" value="F:ATP binding"/>
    <property type="evidence" value="ECO:0007669"/>
    <property type="project" value="UniProtKB-KW"/>
</dbReference>
<keyword evidence="5" id="KW-0808">Transferase</keyword>
<keyword evidence="11" id="KW-1133">Transmembrane helix</keyword>
<dbReference type="SUPFAM" id="SSF55874">
    <property type="entry name" value="ATPase domain of HSP90 chaperone/DNA topoisomerase II/histidine kinase"/>
    <property type="match status" value="1"/>
</dbReference>
<dbReference type="EC" id="2.7.13.3" evidence="3"/>
<dbReference type="Gene3D" id="3.30.565.10">
    <property type="entry name" value="Histidine kinase-like ATPase, C-terminal domain"/>
    <property type="match status" value="1"/>
</dbReference>
<evidence type="ECO:0000256" key="8">
    <source>
        <dbReference type="ARBA" id="ARBA00022840"/>
    </source>
</evidence>
<evidence type="ECO:0000313" key="15">
    <source>
        <dbReference type="Proteomes" id="UP000032578"/>
    </source>
</evidence>
<dbReference type="OrthoDB" id="9778366at2"/>
<accession>A0A0D7WDF1</accession>
<dbReference type="InterPro" id="IPR011712">
    <property type="entry name" value="Sig_transdc_His_kin_sub3_dim/P"/>
</dbReference>
<dbReference type="GO" id="GO:0000155">
    <property type="term" value="F:phosphorelay sensor kinase activity"/>
    <property type="evidence" value="ECO:0007669"/>
    <property type="project" value="InterPro"/>
</dbReference>
<dbReference type="Gene3D" id="1.20.5.1930">
    <property type="match status" value="1"/>
</dbReference>
<evidence type="ECO:0000256" key="2">
    <source>
        <dbReference type="ARBA" id="ARBA00004370"/>
    </source>
</evidence>
<dbReference type="Gene3D" id="6.10.340.10">
    <property type="match status" value="1"/>
</dbReference>
<comment type="subcellular location">
    <subcellularLocation>
        <location evidence="2">Membrane</location>
    </subcellularLocation>
</comment>
<dbReference type="InterPro" id="IPR005467">
    <property type="entry name" value="His_kinase_dom"/>
</dbReference>
<gene>
    <name evidence="14" type="ORF">PW52_03555</name>
</gene>
<dbReference type="InterPro" id="IPR036890">
    <property type="entry name" value="HATPase_C_sf"/>
</dbReference>
<dbReference type="PROSITE" id="PS50885">
    <property type="entry name" value="HAMP"/>
    <property type="match status" value="1"/>
</dbReference>
<dbReference type="PATRIC" id="fig|1435349.4.peg.1414"/>
<dbReference type="AlphaFoldDB" id="A0A0D7WDF1"/>
<dbReference type="Pfam" id="PF07730">
    <property type="entry name" value="HisKA_3"/>
    <property type="match status" value="1"/>
</dbReference>
<dbReference type="PANTHER" id="PTHR24421:SF10">
    <property type="entry name" value="NITRATE_NITRITE SENSOR PROTEIN NARQ"/>
    <property type="match status" value="1"/>
</dbReference>
<evidence type="ECO:0000256" key="4">
    <source>
        <dbReference type="ARBA" id="ARBA00022553"/>
    </source>
</evidence>
<evidence type="ECO:0000259" key="13">
    <source>
        <dbReference type="PROSITE" id="PS50885"/>
    </source>
</evidence>
<feature type="domain" description="Histidine kinase" evidence="12">
    <location>
        <begin position="364"/>
        <end position="551"/>
    </location>
</feature>
<comment type="caution">
    <text evidence="14">The sequence shown here is derived from an EMBL/GenBank/DDBJ whole genome shotgun (WGS) entry which is preliminary data.</text>
</comment>
<feature type="transmembrane region" description="Helical" evidence="11">
    <location>
        <begin position="229"/>
        <end position="251"/>
    </location>
</feature>
<sequence length="554" mass="62893">MSLRSLILIIINSLVFLVIVLLSVTFYNQFSKVLDDRILLQLNSIKTLKQIQIERLITSEWEAFRNNPQTASFSDSLKIINPEQLFSSSGVYDLTEFHLNKKTSIALVLRDSNQTKIKIIDYNKIKNILLERTGMGESGESYLVGQDFYLRSQSRFLTQKTPATILAKTVGVTQAFSGQSGRGIYPDYRGIKVYGVYDVIKIKNLKLAIVSEIDENEVNAPLKDLRLRLFGLIVLITVLAIVLSLFLTRIITNPVENMKKSLKIMANGDYSESHQFNKNSTEIAEMFNALGQLKKSLQGAVSFSENIGKMNLNAQYTPKSTNDVLGKSLVKMRDKLVEFRNNENKNRLNTKRQLVDGLEKERRRLARELHDGLGPLLTSLKFYIDNKIENDAQRLEMKTILDETITEIRVMSNALMPSSIDDFGVSTAILNFIESIKNSTKTQIIFEDLTKQNDSKITKNQQINIFRITQELINNTIKHAQAKHIRISLSEFDDFISLFYFDDGIGFNLDHVTLGSGITNIKERVDICNGDVNINSKAGNTTFEIELPIDYETN</sequence>
<evidence type="ECO:0000256" key="10">
    <source>
        <dbReference type="SAM" id="Coils"/>
    </source>
</evidence>
<dbReference type="RefSeq" id="WP_044631541.1">
    <property type="nucleotide sequence ID" value="NZ_JTDW01000002.1"/>
</dbReference>
<dbReference type="EMBL" id="JTDW01000002">
    <property type="protein sequence ID" value="KJD36728.1"/>
    <property type="molecule type" value="Genomic_DNA"/>
</dbReference>
<evidence type="ECO:0000259" key="12">
    <source>
        <dbReference type="PROSITE" id="PS50109"/>
    </source>
</evidence>
<keyword evidence="9" id="KW-0902">Two-component regulatory system</keyword>
<protein>
    <recommendedName>
        <fullName evidence="3">histidine kinase</fullName>
        <ecNumber evidence="3">2.7.13.3</ecNumber>
    </recommendedName>
</protein>
<keyword evidence="11" id="KW-0472">Membrane</keyword>
<dbReference type="Proteomes" id="UP000032578">
    <property type="component" value="Unassembled WGS sequence"/>
</dbReference>
<keyword evidence="15" id="KW-1185">Reference proteome</keyword>
<reference evidence="14 15" key="1">
    <citation type="submission" date="2014-11" db="EMBL/GenBank/DDBJ databases">
        <title>Tamlana sedimentorum sp. nov., isolated from shallow sand sediments of the Sea of Japan.</title>
        <authorList>
            <person name="Romanenko L.A."/>
        </authorList>
    </citation>
    <scope>NUCLEOTIDE SEQUENCE [LARGE SCALE GENOMIC DNA]</scope>
    <source>
        <strain evidence="14 15">JCM 19808</strain>
    </source>
</reference>
<feature type="transmembrane region" description="Helical" evidence="11">
    <location>
        <begin position="6"/>
        <end position="27"/>
    </location>
</feature>
<organism evidence="14 15">
    <name type="scientific">Neotamlana sedimentorum</name>
    <dbReference type="NCBI Taxonomy" id="1435349"/>
    <lineage>
        <taxon>Bacteria</taxon>
        <taxon>Pseudomonadati</taxon>
        <taxon>Bacteroidota</taxon>
        <taxon>Flavobacteriia</taxon>
        <taxon>Flavobacteriales</taxon>
        <taxon>Flavobacteriaceae</taxon>
        <taxon>Neotamlana</taxon>
    </lineage>
</organism>
<name>A0A0D7WDF1_9FLAO</name>
<keyword evidence="4" id="KW-0597">Phosphoprotein</keyword>
<evidence type="ECO:0000256" key="9">
    <source>
        <dbReference type="ARBA" id="ARBA00023012"/>
    </source>
</evidence>
<evidence type="ECO:0000256" key="1">
    <source>
        <dbReference type="ARBA" id="ARBA00000085"/>
    </source>
</evidence>
<evidence type="ECO:0000256" key="6">
    <source>
        <dbReference type="ARBA" id="ARBA00022741"/>
    </source>
</evidence>
<evidence type="ECO:0000313" key="14">
    <source>
        <dbReference type="EMBL" id="KJD36728.1"/>
    </source>
</evidence>
<evidence type="ECO:0000256" key="11">
    <source>
        <dbReference type="SAM" id="Phobius"/>
    </source>
</evidence>
<dbReference type="Pfam" id="PF02518">
    <property type="entry name" value="HATPase_c"/>
    <property type="match status" value="1"/>
</dbReference>
<feature type="coiled-coil region" evidence="10">
    <location>
        <begin position="341"/>
        <end position="368"/>
    </location>
</feature>
<keyword evidence="8" id="KW-0067">ATP-binding</keyword>
<keyword evidence="6" id="KW-0547">Nucleotide-binding</keyword>
<feature type="domain" description="HAMP" evidence="13">
    <location>
        <begin position="249"/>
        <end position="302"/>
    </location>
</feature>
<evidence type="ECO:0000256" key="3">
    <source>
        <dbReference type="ARBA" id="ARBA00012438"/>
    </source>
</evidence>
<dbReference type="CDD" id="cd16917">
    <property type="entry name" value="HATPase_UhpB-NarQ-NarX-like"/>
    <property type="match status" value="1"/>
</dbReference>
<dbReference type="PROSITE" id="PS50109">
    <property type="entry name" value="HIS_KIN"/>
    <property type="match status" value="1"/>
</dbReference>
<dbReference type="SMART" id="SM00387">
    <property type="entry name" value="HATPase_c"/>
    <property type="match status" value="1"/>
</dbReference>
<dbReference type="InterPro" id="IPR050482">
    <property type="entry name" value="Sensor_HK_TwoCompSys"/>
</dbReference>
<evidence type="ECO:0000256" key="5">
    <source>
        <dbReference type="ARBA" id="ARBA00022679"/>
    </source>
</evidence>
<dbReference type="GO" id="GO:0016020">
    <property type="term" value="C:membrane"/>
    <property type="evidence" value="ECO:0007669"/>
    <property type="project" value="UniProtKB-SubCell"/>
</dbReference>
<keyword evidence="10" id="KW-0175">Coiled coil</keyword>
<dbReference type="STRING" id="1435349.PW52_03555"/>